<gene>
    <name evidence="2" type="ORF">H0235_008202</name>
</gene>
<accession>A0A834P3G7</accession>
<evidence type="ECO:0000313" key="2">
    <source>
        <dbReference type="EMBL" id="KAF7425764.1"/>
    </source>
</evidence>
<evidence type="ECO:0000313" key="3">
    <source>
        <dbReference type="Proteomes" id="UP000600918"/>
    </source>
</evidence>
<comment type="caution">
    <text evidence="2">The sequence shown here is derived from an EMBL/GenBank/DDBJ whole genome shotgun (WGS) entry which is preliminary data.</text>
</comment>
<sequence length="114" mass="13734">MKLVKKSMDWLMLKKSKFSKDDKVLIYKSVIKLMWTYGFQDMRMIAISQKKKESVQQKILRKIIDASWHVRNDDIRKALNPSYKRRNHAIYEKTQDQSRSSHKSLRGKLLYQDN</sequence>
<proteinExistence type="predicted"/>
<dbReference type="Proteomes" id="UP000600918">
    <property type="component" value="Unassembled WGS sequence"/>
</dbReference>
<feature type="region of interest" description="Disordered" evidence="1">
    <location>
        <begin position="89"/>
        <end position="114"/>
    </location>
</feature>
<organism evidence="2 3">
    <name type="scientific">Vespula pensylvanica</name>
    <name type="common">Western yellow jacket</name>
    <name type="synonym">Wasp</name>
    <dbReference type="NCBI Taxonomy" id="30213"/>
    <lineage>
        <taxon>Eukaryota</taxon>
        <taxon>Metazoa</taxon>
        <taxon>Ecdysozoa</taxon>
        <taxon>Arthropoda</taxon>
        <taxon>Hexapoda</taxon>
        <taxon>Insecta</taxon>
        <taxon>Pterygota</taxon>
        <taxon>Neoptera</taxon>
        <taxon>Endopterygota</taxon>
        <taxon>Hymenoptera</taxon>
        <taxon>Apocrita</taxon>
        <taxon>Aculeata</taxon>
        <taxon>Vespoidea</taxon>
        <taxon>Vespidae</taxon>
        <taxon>Vespinae</taxon>
        <taxon>Vespula</taxon>
    </lineage>
</organism>
<reference evidence="2" key="1">
    <citation type="journal article" date="2020" name="G3 (Bethesda)">
        <title>High-Quality Assemblies for Three Invasive Social Wasps from the &lt;i&gt;Vespula&lt;/i&gt; Genus.</title>
        <authorList>
            <person name="Harrop T.W.R."/>
            <person name="Guhlin J."/>
            <person name="McLaughlin G.M."/>
            <person name="Permina E."/>
            <person name="Stockwell P."/>
            <person name="Gilligan J."/>
            <person name="Le Lec M.F."/>
            <person name="Gruber M.A.M."/>
            <person name="Quinn O."/>
            <person name="Lovegrove M."/>
            <person name="Duncan E.J."/>
            <person name="Remnant E.J."/>
            <person name="Van Eeckhoven J."/>
            <person name="Graham B."/>
            <person name="Knapp R.A."/>
            <person name="Langford K.W."/>
            <person name="Kronenberg Z."/>
            <person name="Press M.O."/>
            <person name="Eacker S.M."/>
            <person name="Wilson-Rankin E.E."/>
            <person name="Purcell J."/>
            <person name="Lester P.J."/>
            <person name="Dearden P.K."/>
        </authorList>
    </citation>
    <scope>NUCLEOTIDE SEQUENCE</scope>
    <source>
        <strain evidence="2">Volc-1</strain>
    </source>
</reference>
<dbReference type="EMBL" id="JACSDY010000006">
    <property type="protein sequence ID" value="KAF7425764.1"/>
    <property type="molecule type" value="Genomic_DNA"/>
</dbReference>
<protein>
    <submittedName>
        <fullName evidence="2">Uncharacterized protein</fullName>
    </submittedName>
</protein>
<evidence type="ECO:0000256" key="1">
    <source>
        <dbReference type="SAM" id="MobiDB-lite"/>
    </source>
</evidence>
<name>A0A834P3G7_VESPE</name>
<dbReference type="AlphaFoldDB" id="A0A834P3G7"/>
<keyword evidence="3" id="KW-1185">Reference proteome</keyword>